<dbReference type="CDD" id="cd06850">
    <property type="entry name" value="biotinyl_domain"/>
    <property type="match status" value="1"/>
</dbReference>
<dbReference type="Pfam" id="PF00364">
    <property type="entry name" value="Biotin_lipoyl"/>
    <property type="match status" value="1"/>
</dbReference>
<reference evidence="3 4" key="1">
    <citation type="submission" date="2019-06" db="EMBL/GenBank/DDBJ databases">
        <authorList>
            <person name="Meng X."/>
        </authorList>
    </citation>
    <scope>NUCLEOTIDE SEQUENCE [LARGE SCALE GENOMIC DNA]</scope>
    <source>
        <strain evidence="3 4">M625</strain>
    </source>
</reference>
<accession>A0A504J0Y2</accession>
<dbReference type="SUPFAM" id="SSF51230">
    <property type="entry name" value="Single hybrid motif"/>
    <property type="match status" value="1"/>
</dbReference>
<dbReference type="PROSITE" id="PS50968">
    <property type="entry name" value="BIOTINYL_LIPOYL"/>
    <property type="match status" value="1"/>
</dbReference>
<dbReference type="PANTHER" id="PTHR45266">
    <property type="entry name" value="OXALOACETATE DECARBOXYLASE ALPHA CHAIN"/>
    <property type="match status" value="1"/>
</dbReference>
<dbReference type="Gene3D" id="2.40.50.100">
    <property type="match status" value="1"/>
</dbReference>
<name>A0A504J0Y2_9FLAO</name>
<dbReference type="EMBL" id="VFWZ01000009">
    <property type="protein sequence ID" value="TPN82265.1"/>
    <property type="molecule type" value="Genomic_DNA"/>
</dbReference>
<dbReference type="InterPro" id="IPR050709">
    <property type="entry name" value="Biotin_Carboxyl_Carrier/Decarb"/>
</dbReference>
<keyword evidence="1" id="KW-0092">Biotin</keyword>
<proteinExistence type="predicted"/>
<dbReference type="InterPro" id="IPR001882">
    <property type="entry name" value="Biotin_BS"/>
</dbReference>
<evidence type="ECO:0000256" key="1">
    <source>
        <dbReference type="ARBA" id="ARBA00023267"/>
    </source>
</evidence>
<protein>
    <submittedName>
        <fullName evidence="3">Acetyl-CoA carboxylase biotin carboxyl carrier protein subunit</fullName>
    </submittedName>
</protein>
<organism evidence="3 4">
    <name type="scientific">Aquimarina algicola</name>
    <dbReference type="NCBI Taxonomy" id="2589995"/>
    <lineage>
        <taxon>Bacteria</taxon>
        <taxon>Pseudomonadati</taxon>
        <taxon>Bacteroidota</taxon>
        <taxon>Flavobacteriia</taxon>
        <taxon>Flavobacteriales</taxon>
        <taxon>Flavobacteriaceae</taxon>
        <taxon>Aquimarina</taxon>
    </lineage>
</organism>
<dbReference type="InterPro" id="IPR000089">
    <property type="entry name" value="Biotin_lipoyl"/>
</dbReference>
<dbReference type="AlphaFoldDB" id="A0A504J0Y2"/>
<sequence length="162" mass="18232">MGNIYKVKVNDTFTFDFTKEEILKTDSTKNLDSSYHLLQDHQSYHTEILDSDFISKNYTIKVNNNTYHVSIDNALDMQIKEMGFSIGSSKQVDAIKAPMPGLLLDIQIDEGQEVKENDPLLILEAMKMENVILSPRDGIIKSISASKGEAVDKGQLLVEFES</sequence>
<evidence type="ECO:0000313" key="4">
    <source>
        <dbReference type="Proteomes" id="UP000315540"/>
    </source>
</evidence>
<dbReference type="OrthoDB" id="9812676at2"/>
<dbReference type="PROSITE" id="PS00188">
    <property type="entry name" value="BIOTIN"/>
    <property type="match status" value="1"/>
</dbReference>
<dbReference type="RefSeq" id="WP_140597194.1">
    <property type="nucleotide sequence ID" value="NZ_VFWZ01000009.1"/>
</dbReference>
<feature type="domain" description="Lipoyl-binding" evidence="2">
    <location>
        <begin position="83"/>
        <end position="161"/>
    </location>
</feature>
<evidence type="ECO:0000313" key="3">
    <source>
        <dbReference type="EMBL" id="TPN82265.1"/>
    </source>
</evidence>
<dbReference type="InterPro" id="IPR011053">
    <property type="entry name" value="Single_hybrid_motif"/>
</dbReference>
<dbReference type="FunFam" id="2.40.50.100:FF:000003">
    <property type="entry name" value="Acetyl-CoA carboxylase biotin carboxyl carrier protein"/>
    <property type="match status" value="1"/>
</dbReference>
<keyword evidence="4" id="KW-1185">Reference proteome</keyword>
<gene>
    <name evidence="3" type="ORF">FHK87_22840</name>
</gene>
<dbReference type="Proteomes" id="UP000315540">
    <property type="component" value="Unassembled WGS sequence"/>
</dbReference>
<evidence type="ECO:0000259" key="2">
    <source>
        <dbReference type="PROSITE" id="PS50968"/>
    </source>
</evidence>
<dbReference type="PANTHER" id="PTHR45266:SF3">
    <property type="entry name" value="OXALOACETATE DECARBOXYLASE ALPHA CHAIN"/>
    <property type="match status" value="1"/>
</dbReference>
<comment type="caution">
    <text evidence="3">The sequence shown here is derived from an EMBL/GenBank/DDBJ whole genome shotgun (WGS) entry which is preliminary data.</text>
</comment>